<evidence type="ECO:0000313" key="3">
    <source>
        <dbReference type="Proteomes" id="UP000076858"/>
    </source>
</evidence>
<accession>A0A164N3P2</accession>
<evidence type="ECO:0000313" key="2">
    <source>
        <dbReference type="EMBL" id="KZS05619.1"/>
    </source>
</evidence>
<dbReference type="EMBL" id="LRGB01002890">
    <property type="protein sequence ID" value="KZS05619.1"/>
    <property type="molecule type" value="Genomic_DNA"/>
</dbReference>
<dbReference type="Proteomes" id="UP000076858">
    <property type="component" value="Unassembled WGS sequence"/>
</dbReference>
<feature type="region of interest" description="Disordered" evidence="1">
    <location>
        <begin position="1"/>
        <end position="37"/>
    </location>
</feature>
<keyword evidence="3" id="KW-1185">Reference proteome</keyword>
<reference evidence="2 3" key="1">
    <citation type="submission" date="2016-03" db="EMBL/GenBank/DDBJ databases">
        <title>EvidentialGene: Evidence-directed Construction of Genes on Genomes.</title>
        <authorList>
            <person name="Gilbert D.G."/>
            <person name="Choi J.-H."/>
            <person name="Mockaitis K."/>
            <person name="Colbourne J."/>
            <person name="Pfrender M."/>
        </authorList>
    </citation>
    <scope>NUCLEOTIDE SEQUENCE [LARGE SCALE GENOMIC DNA]</scope>
    <source>
        <strain evidence="2 3">Xinb3</strain>
        <tissue evidence="2">Complete organism</tissue>
    </source>
</reference>
<feature type="compositionally biased region" description="Basic and acidic residues" evidence="1">
    <location>
        <begin position="85"/>
        <end position="97"/>
    </location>
</feature>
<evidence type="ECO:0000256" key="1">
    <source>
        <dbReference type="SAM" id="MobiDB-lite"/>
    </source>
</evidence>
<proteinExistence type="predicted"/>
<feature type="compositionally biased region" description="Basic and acidic residues" evidence="1">
    <location>
        <begin position="9"/>
        <end position="25"/>
    </location>
</feature>
<dbReference type="AlphaFoldDB" id="A0A164N3P2"/>
<name>A0A164N3P2_9CRUS</name>
<sequence>MMNVNPNPVKHDEQDGAMKKLREAQQEESVSELWQPEMNPWHKIIGQQPLDGAGTTRLGAIQEEKEEEVCISPEISRPEPQAPEQNKEGERRSERSQKQPKRNKFRLPWTV</sequence>
<feature type="region of interest" description="Disordered" evidence="1">
    <location>
        <begin position="66"/>
        <end position="111"/>
    </location>
</feature>
<comment type="caution">
    <text evidence="2">The sequence shown here is derived from an EMBL/GenBank/DDBJ whole genome shotgun (WGS) entry which is preliminary data.</text>
</comment>
<gene>
    <name evidence="2" type="ORF">APZ42_031158</name>
</gene>
<organism evidence="2 3">
    <name type="scientific">Daphnia magna</name>
    <dbReference type="NCBI Taxonomy" id="35525"/>
    <lineage>
        <taxon>Eukaryota</taxon>
        <taxon>Metazoa</taxon>
        <taxon>Ecdysozoa</taxon>
        <taxon>Arthropoda</taxon>
        <taxon>Crustacea</taxon>
        <taxon>Branchiopoda</taxon>
        <taxon>Diplostraca</taxon>
        <taxon>Cladocera</taxon>
        <taxon>Anomopoda</taxon>
        <taxon>Daphniidae</taxon>
        <taxon>Daphnia</taxon>
    </lineage>
</organism>
<protein>
    <submittedName>
        <fullName evidence="2">Uncharacterized protein</fullName>
    </submittedName>
</protein>